<evidence type="ECO:0000256" key="1">
    <source>
        <dbReference type="SAM" id="Coils"/>
    </source>
</evidence>
<dbReference type="Proteomes" id="UP000257144">
    <property type="component" value="Unassembled WGS sequence"/>
</dbReference>
<dbReference type="GO" id="GO:0003677">
    <property type="term" value="F:DNA binding"/>
    <property type="evidence" value="ECO:0007669"/>
    <property type="project" value="InterPro"/>
</dbReference>
<sequence length="476" mass="54439">MRAVDYDRVSTDEQAKTGYSIDSQKENNFKFIQSQGWEPVGSYVDDGYSAKNLNRPAMQRLIADAKAQKFDVVVFYRLDRLVRSVGDLDYLLKTFEEYNVKIRSVTEVYDTTSAMGRFFIFLVASMAQWERETISERVVVNMAKKATLGERNGGRAPYGYDLKDGQLVINEAEARFVREMFRLYNSGKGIRSIVLYLQQFNVNKDIRTIGRMIENPVYCGKIRWGKNSKMDEIISDSIQHPAIISEEVFERAQAIRSNNSKEGKKATSPYHFSGVLRCARCGSALSGYFKKARGSKHYICINKKNKGTCDLPMFTETALTDTFFQEVSSEDPDRFFQLAKNFNLDIEDNVAETELIKDLERELAAIKLRKKNWMLSLGNGVISQEDYIEMTQEDAKREALIKEQLGQLSVEKTAYDRDSIIDLLNSLPGLWSTANDFEKKSFINELFDTIVVDIPSDYSRGSRQSAAVKIREFSLK</sequence>
<dbReference type="Gene3D" id="3.40.50.1390">
    <property type="entry name" value="Resolvase, N-terminal catalytic domain"/>
    <property type="match status" value="1"/>
</dbReference>
<organism evidence="4 5">
    <name type="scientific">Neobacillus piezotolerans</name>
    <dbReference type="NCBI Taxonomy" id="2259171"/>
    <lineage>
        <taxon>Bacteria</taxon>
        <taxon>Bacillati</taxon>
        <taxon>Bacillota</taxon>
        <taxon>Bacilli</taxon>
        <taxon>Bacillales</taxon>
        <taxon>Bacillaceae</taxon>
        <taxon>Neobacillus</taxon>
    </lineage>
</organism>
<dbReference type="InterPro" id="IPR011109">
    <property type="entry name" value="DNA_bind_recombinase_dom"/>
</dbReference>
<keyword evidence="5" id="KW-1185">Reference proteome</keyword>
<dbReference type="EMBL" id="QNQT01000009">
    <property type="protein sequence ID" value="RDU35467.1"/>
    <property type="molecule type" value="Genomic_DNA"/>
</dbReference>
<dbReference type="InterPro" id="IPR050639">
    <property type="entry name" value="SSR_resolvase"/>
</dbReference>
<comment type="caution">
    <text evidence="4">The sequence shown here is derived from an EMBL/GenBank/DDBJ whole genome shotgun (WGS) entry which is preliminary data.</text>
</comment>
<feature type="domain" description="Resolvase/invertase-type recombinase catalytic" evidence="2">
    <location>
        <begin position="2"/>
        <end position="149"/>
    </location>
</feature>
<keyword evidence="1" id="KW-0175">Coiled coil</keyword>
<accession>A0A3D8GME8</accession>
<dbReference type="Pfam" id="PF07508">
    <property type="entry name" value="Recombinase"/>
    <property type="match status" value="1"/>
</dbReference>
<dbReference type="Gene3D" id="3.90.1750.20">
    <property type="entry name" value="Putative Large Serine Recombinase, Chain B, Domain 2"/>
    <property type="match status" value="1"/>
</dbReference>
<evidence type="ECO:0008006" key="6">
    <source>
        <dbReference type="Google" id="ProtNLM"/>
    </source>
</evidence>
<dbReference type="PANTHER" id="PTHR30461:SF23">
    <property type="entry name" value="DNA RECOMBINASE-RELATED"/>
    <property type="match status" value="1"/>
</dbReference>
<dbReference type="InterPro" id="IPR025827">
    <property type="entry name" value="Zn_ribbon_recom_dom"/>
</dbReference>
<protein>
    <recommendedName>
        <fullName evidence="6">Recombinase family protein</fullName>
    </recommendedName>
</protein>
<dbReference type="OrthoDB" id="9811097at2"/>
<feature type="coiled-coil region" evidence="1">
    <location>
        <begin position="349"/>
        <end position="376"/>
    </location>
</feature>
<reference evidence="4 5" key="1">
    <citation type="submission" date="2018-07" db="EMBL/GenBank/DDBJ databases">
        <title>Bacillus sp. YLB-04 draft genome sequence.</title>
        <authorList>
            <person name="Yu L."/>
            <person name="Tang X."/>
        </authorList>
    </citation>
    <scope>NUCLEOTIDE SEQUENCE [LARGE SCALE GENOMIC DNA]</scope>
    <source>
        <strain evidence="4 5">YLB-04</strain>
    </source>
</reference>
<gene>
    <name evidence="4" type="ORF">DRW41_17150</name>
</gene>
<proteinExistence type="predicted"/>
<dbReference type="GO" id="GO:0000150">
    <property type="term" value="F:DNA strand exchange activity"/>
    <property type="evidence" value="ECO:0007669"/>
    <property type="project" value="InterPro"/>
</dbReference>
<dbReference type="PANTHER" id="PTHR30461">
    <property type="entry name" value="DNA-INVERTASE FROM LAMBDOID PROPHAGE"/>
    <property type="match status" value="1"/>
</dbReference>
<dbReference type="PROSITE" id="PS51736">
    <property type="entry name" value="RECOMBINASES_3"/>
    <property type="match status" value="1"/>
</dbReference>
<dbReference type="PROSITE" id="PS51737">
    <property type="entry name" value="RECOMBINASE_DNA_BIND"/>
    <property type="match status" value="1"/>
</dbReference>
<dbReference type="InterPro" id="IPR036162">
    <property type="entry name" value="Resolvase-like_N_sf"/>
</dbReference>
<dbReference type="CDD" id="cd00338">
    <property type="entry name" value="Ser_Recombinase"/>
    <property type="match status" value="1"/>
</dbReference>
<evidence type="ECO:0000313" key="5">
    <source>
        <dbReference type="Proteomes" id="UP000257144"/>
    </source>
</evidence>
<dbReference type="InterPro" id="IPR006119">
    <property type="entry name" value="Resolv_N"/>
</dbReference>
<dbReference type="AlphaFoldDB" id="A0A3D8GME8"/>
<feature type="domain" description="Recombinase" evidence="3">
    <location>
        <begin position="157"/>
        <end position="262"/>
    </location>
</feature>
<dbReference type="Pfam" id="PF13408">
    <property type="entry name" value="Zn_ribbon_recom"/>
    <property type="match status" value="1"/>
</dbReference>
<dbReference type="SUPFAM" id="SSF53041">
    <property type="entry name" value="Resolvase-like"/>
    <property type="match status" value="1"/>
</dbReference>
<dbReference type="InterPro" id="IPR038109">
    <property type="entry name" value="DNA_bind_recomb_sf"/>
</dbReference>
<dbReference type="SMART" id="SM00857">
    <property type="entry name" value="Resolvase"/>
    <property type="match status" value="1"/>
</dbReference>
<dbReference type="Pfam" id="PF00239">
    <property type="entry name" value="Resolvase"/>
    <property type="match status" value="1"/>
</dbReference>
<evidence type="ECO:0000313" key="4">
    <source>
        <dbReference type="EMBL" id="RDU35467.1"/>
    </source>
</evidence>
<evidence type="ECO:0000259" key="3">
    <source>
        <dbReference type="PROSITE" id="PS51737"/>
    </source>
</evidence>
<name>A0A3D8GME8_9BACI</name>
<dbReference type="RefSeq" id="WP_115453251.1">
    <property type="nucleotide sequence ID" value="NZ_QNQT01000009.1"/>
</dbReference>
<evidence type="ECO:0000259" key="2">
    <source>
        <dbReference type="PROSITE" id="PS51736"/>
    </source>
</evidence>